<reference evidence="1" key="2">
    <citation type="submission" date="2025-09" db="UniProtKB">
        <authorList>
            <consortium name="Ensembl"/>
        </authorList>
    </citation>
    <scope>IDENTIFICATION</scope>
</reference>
<protein>
    <submittedName>
        <fullName evidence="1">Uncharacterized protein</fullName>
    </submittedName>
</protein>
<name>A0A8D2KV10_VARKO</name>
<dbReference type="Proteomes" id="UP000694545">
    <property type="component" value="Unplaced"/>
</dbReference>
<evidence type="ECO:0000313" key="1">
    <source>
        <dbReference type="Ensembl" id="ENSVKKP00000009228.1"/>
    </source>
</evidence>
<dbReference type="Ensembl" id="ENSVKKT00000009461.1">
    <property type="protein sequence ID" value="ENSVKKP00000009228.1"/>
    <property type="gene ID" value="ENSVKKG00000006537.1"/>
</dbReference>
<organism evidence="1 2">
    <name type="scientific">Varanus komodoensis</name>
    <name type="common">Komodo dragon</name>
    <dbReference type="NCBI Taxonomy" id="61221"/>
    <lineage>
        <taxon>Eukaryota</taxon>
        <taxon>Metazoa</taxon>
        <taxon>Chordata</taxon>
        <taxon>Craniata</taxon>
        <taxon>Vertebrata</taxon>
        <taxon>Euteleostomi</taxon>
        <taxon>Lepidosauria</taxon>
        <taxon>Squamata</taxon>
        <taxon>Bifurcata</taxon>
        <taxon>Unidentata</taxon>
        <taxon>Episquamata</taxon>
        <taxon>Toxicofera</taxon>
        <taxon>Anguimorpha</taxon>
        <taxon>Paleoanguimorpha</taxon>
        <taxon>Varanoidea</taxon>
        <taxon>Varanidae</taxon>
        <taxon>Varanus</taxon>
    </lineage>
</organism>
<sequence>PAWDRRLWTCECRERSRRWTVFLANNGLTEKGCKELCVALSANQSLISLDLTKNKLGLTCPSCA</sequence>
<reference evidence="1" key="1">
    <citation type="submission" date="2025-08" db="UniProtKB">
        <authorList>
            <consortium name="Ensembl"/>
        </authorList>
    </citation>
    <scope>IDENTIFICATION</scope>
</reference>
<dbReference type="SUPFAM" id="SSF52047">
    <property type="entry name" value="RNI-like"/>
    <property type="match status" value="1"/>
</dbReference>
<keyword evidence="2" id="KW-1185">Reference proteome</keyword>
<evidence type="ECO:0000313" key="2">
    <source>
        <dbReference type="Proteomes" id="UP000694545"/>
    </source>
</evidence>
<dbReference type="AlphaFoldDB" id="A0A8D2KV10"/>
<proteinExistence type="predicted"/>
<accession>A0A8D2KV10</accession>
<dbReference type="Gene3D" id="3.80.10.10">
    <property type="entry name" value="Ribonuclease Inhibitor"/>
    <property type="match status" value="1"/>
</dbReference>
<dbReference type="InterPro" id="IPR032675">
    <property type="entry name" value="LRR_dom_sf"/>
</dbReference>